<organism evidence="1 2">
    <name type="scientific">Endozoicomonas gorgoniicola</name>
    <dbReference type="NCBI Taxonomy" id="1234144"/>
    <lineage>
        <taxon>Bacteria</taxon>
        <taxon>Pseudomonadati</taxon>
        <taxon>Pseudomonadota</taxon>
        <taxon>Gammaproteobacteria</taxon>
        <taxon>Oceanospirillales</taxon>
        <taxon>Endozoicomonadaceae</taxon>
        <taxon>Endozoicomonas</taxon>
    </lineage>
</organism>
<accession>A0ABT3MW74</accession>
<name>A0ABT3MW74_9GAMM</name>
<dbReference type="EMBL" id="JAPFCC010000001">
    <property type="protein sequence ID" value="MCW7553622.1"/>
    <property type="molecule type" value="Genomic_DNA"/>
</dbReference>
<keyword evidence="2" id="KW-1185">Reference proteome</keyword>
<gene>
    <name evidence="1" type="ORF">NX722_13495</name>
</gene>
<evidence type="ECO:0000313" key="1">
    <source>
        <dbReference type="EMBL" id="MCW7553622.1"/>
    </source>
</evidence>
<sequence>MMKGGFNQADVVSNESTLLELKLELEALQKTRTRTPEQFREKREKLVFIGLMIELIEETGRGDQ</sequence>
<proteinExistence type="predicted"/>
<protein>
    <submittedName>
        <fullName evidence="1">Uncharacterized protein</fullName>
    </submittedName>
</protein>
<evidence type="ECO:0000313" key="2">
    <source>
        <dbReference type="Proteomes" id="UP001209854"/>
    </source>
</evidence>
<comment type="caution">
    <text evidence="1">The sequence shown here is derived from an EMBL/GenBank/DDBJ whole genome shotgun (WGS) entry which is preliminary data.</text>
</comment>
<dbReference type="Proteomes" id="UP001209854">
    <property type="component" value="Unassembled WGS sequence"/>
</dbReference>
<dbReference type="RefSeq" id="WP_262568440.1">
    <property type="nucleotide sequence ID" value="NZ_JAPFCC010000001.1"/>
</dbReference>
<reference evidence="1 2" key="1">
    <citation type="submission" date="2022-10" db="EMBL/GenBank/DDBJ databases">
        <title>High-quality genome sequences of two octocoral-associated bacteria, Endozoicomonas euniceicola EF212 and Endozoicomonas gorgoniicola PS125.</title>
        <authorList>
            <person name="Chiou Y.-J."/>
            <person name="Chen Y.-H."/>
        </authorList>
    </citation>
    <scope>NUCLEOTIDE SEQUENCE [LARGE SCALE GENOMIC DNA]</scope>
    <source>
        <strain evidence="1 2">PS125</strain>
    </source>
</reference>